<sequence>MAKMPNWRTSTYTKSDSCVEVADNDPAGVMVRDTKDRDGGTLTFPPSSWSAFVTYAIEVRLPG</sequence>
<reference evidence="2 3" key="1">
    <citation type="journal article" date="2019" name="Int. J. Syst. Evol. Microbiol.">
        <title>The Global Catalogue of Microorganisms (GCM) 10K type strain sequencing project: providing services to taxonomists for standard genome sequencing and annotation.</title>
        <authorList>
            <consortium name="The Broad Institute Genomics Platform"/>
            <consortium name="The Broad Institute Genome Sequencing Center for Infectious Disease"/>
            <person name="Wu L."/>
            <person name="Ma J."/>
        </authorList>
    </citation>
    <scope>NUCLEOTIDE SEQUENCE [LARGE SCALE GENOMIC DNA]</scope>
    <source>
        <strain evidence="2 3">JCM 12696</strain>
    </source>
</reference>
<name>A0ABN1UX00_9ACTN</name>
<protein>
    <recommendedName>
        <fullName evidence="1">DUF397 domain-containing protein</fullName>
    </recommendedName>
</protein>
<dbReference type="Pfam" id="PF04149">
    <property type="entry name" value="DUF397"/>
    <property type="match status" value="1"/>
</dbReference>
<proteinExistence type="predicted"/>
<dbReference type="Proteomes" id="UP001501371">
    <property type="component" value="Unassembled WGS sequence"/>
</dbReference>
<organism evidence="2 3">
    <name type="scientific">Streptomyces hebeiensis</name>
    <dbReference type="NCBI Taxonomy" id="229486"/>
    <lineage>
        <taxon>Bacteria</taxon>
        <taxon>Bacillati</taxon>
        <taxon>Actinomycetota</taxon>
        <taxon>Actinomycetes</taxon>
        <taxon>Kitasatosporales</taxon>
        <taxon>Streptomycetaceae</taxon>
        <taxon>Streptomyces</taxon>
    </lineage>
</organism>
<feature type="domain" description="DUF397" evidence="1">
    <location>
        <begin position="6"/>
        <end position="55"/>
    </location>
</feature>
<dbReference type="EMBL" id="BAAAKV010000033">
    <property type="protein sequence ID" value="GAA1177364.1"/>
    <property type="molecule type" value="Genomic_DNA"/>
</dbReference>
<evidence type="ECO:0000259" key="1">
    <source>
        <dbReference type="Pfam" id="PF04149"/>
    </source>
</evidence>
<keyword evidence="3" id="KW-1185">Reference proteome</keyword>
<evidence type="ECO:0000313" key="3">
    <source>
        <dbReference type="Proteomes" id="UP001501371"/>
    </source>
</evidence>
<comment type="caution">
    <text evidence="2">The sequence shown here is derived from an EMBL/GenBank/DDBJ whole genome shotgun (WGS) entry which is preliminary data.</text>
</comment>
<evidence type="ECO:0000313" key="2">
    <source>
        <dbReference type="EMBL" id="GAA1177364.1"/>
    </source>
</evidence>
<dbReference type="InterPro" id="IPR007278">
    <property type="entry name" value="DUF397"/>
</dbReference>
<accession>A0ABN1UX00</accession>
<gene>
    <name evidence="2" type="ORF">GCM10009654_38320</name>
</gene>